<reference evidence="6" key="1">
    <citation type="submission" date="2025-08" db="UniProtKB">
        <authorList>
            <consortium name="RefSeq"/>
        </authorList>
    </citation>
    <scope>IDENTIFICATION</scope>
</reference>
<evidence type="ECO:0000256" key="2">
    <source>
        <dbReference type="ARBA" id="ARBA00022598"/>
    </source>
</evidence>
<dbReference type="AlphaFoldDB" id="A0A1U8QAD4"/>
<dbReference type="RefSeq" id="XP_019055041.1">
    <property type="nucleotide sequence ID" value="XM_019199496.1"/>
</dbReference>
<dbReference type="STRING" id="4432.A0A1U8QAD4"/>
<evidence type="ECO:0000313" key="5">
    <source>
        <dbReference type="Proteomes" id="UP000189703"/>
    </source>
</evidence>
<keyword evidence="5" id="KW-1185">Reference proteome</keyword>
<sequence>MMNAFLEVGIPESPHMIVAMMRKATINVGGHLLNAMTTKHFILKLPYHSKYTYAKGPKNDEIHQCIQQQNKTAATYSYAESEPIGLTQVKIGEEYEIIVTNFAGLYRYRLGDVVKVMGFHNSTPELPFVCRRNLLLSIKIDKNTEKDLQLAVEAGGKLLMKKAKVEVIDFTSHVDVSMDPGHYVIFWELSSEASDEVLNECCDCLDRSFVDAGYVSSRKVNAIGALELRVVRRGTFQKILDHYLGPTSKTLMCGLRPYQKQALYWMTESGKGIDGEQAAKTLHPCWSAYRICDKRAFAIYVNNFSGEATTQIPNALILADLYRYLPETTLAYPSHDSGSSLFQVGENDGGLSHQGGPSHHMDDNS</sequence>
<comment type="similarity">
    <text evidence="1">Belongs to the IAA-amido conjugating enzyme family.</text>
</comment>
<organism evidence="5 6">
    <name type="scientific">Nelumbo nucifera</name>
    <name type="common">Sacred lotus</name>
    <dbReference type="NCBI Taxonomy" id="4432"/>
    <lineage>
        <taxon>Eukaryota</taxon>
        <taxon>Viridiplantae</taxon>
        <taxon>Streptophyta</taxon>
        <taxon>Embryophyta</taxon>
        <taxon>Tracheophyta</taxon>
        <taxon>Spermatophyta</taxon>
        <taxon>Magnoliopsida</taxon>
        <taxon>Proteales</taxon>
        <taxon>Nelumbonaceae</taxon>
        <taxon>Nelumbo</taxon>
    </lineage>
</organism>
<feature type="domain" description="GH3 middle" evidence="3">
    <location>
        <begin position="74"/>
        <end position="131"/>
    </location>
</feature>
<accession>A0A1U8QAD4</accession>
<dbReference type="InterPro" id="IPR055377">
    <property type="entry name" value="GH3_M"/>
</dbReference>
<evidence type="ECO:0000259" key="3">
    <source>
        <dbReference type="Pfam" id="PF23571"/>
    </source>
</evidence>
<gene>
    <name evidence="6" type="primary">LOC109115461</name>
</gene>
<evidence type="ECO:0000256" key="1">
    <source>
        <dbReference type="ARBA" id="ARBA00008068"/>
    </source>
</evidence>
<feature type="domain" description="GH3 C-terminal" evidence="4">
    <location>
        <begin position="146"/>
        <end position="244"/>
    </location>
</feature>
<dbReference type="PANTHER" id="PTHR31901:SF5">
    <property type="entry name" value="JASMONOYL--L-AMINO ACID SYNTHETASE JAR1"/>
    <property type="match status" value="1"/>
</dbReference>
<keyword evidence="2" id="KW-0436">Ligase</keyword>
<evidence type="ECO:0000259" key="4">
    <source>
        <dbReference type="Pfam" id="PF23572"/>
    </source>
</evidence>
<dbReference type="Pfam" id="PF23571">
    <property type="entry name" value="GH3_M"/>
    <property type="match status" value="1"/>
</dbReference>
<dbReference type="PANTHER" id="PTHR31901">
    <property type="entry name" value="GH3 DOMAIN-CONTAINING PROTEIN"/>
    <property type="match status" value="1"/>
</dbReference>
<protein>
    <submittedName>
        <fullName evidence="6">Uncharacterized protein LOC109115461</fullName>
    </submittedName>
</protein>
<evidence type="ECO:0000313" key="6">
    <source>
        <dbReference type="RefSeq" id="XP_019055041.1"/>
    </source>
</evidence>
<dbReference type="SMR" id="A0A1U8QAD4"/>
<dbReference type="GO" id="GO:0016881">
    <property type="term" value="F:acid-amino acid ligase activity"/>
    <property type="evidence" value="ECO:0000318"/>
    <property type="project" value="GO_Central"/>
</dbReference>
<name>A0A1U8QAD4_NELNU</name>
<dbReference type="KEGG" id="nnu:109115461"/>
<proteinExistence type="inferred from homology"/>
<dbReference type="GeneID" id="109115461"/>
<dbReference type="Pfam" id="PF23572">
    <property type="entry name" value="GH3_C"/>
    <property type="match status" value="1"/>
</dbReference>
<dbReference type="Proteomes" id="UP000189703">
    <property type="component" value="Unplaced"/>
</dbReference>
<dbReference type="GO" id="GO:0005737">
    <property type="term" value="C:cytoplasm"/>
    <property type="evidence" value="ECO:0000318"/>
    <property type="project" value="GO_Central"/>
</dbReference>
<dbReference type="OrthoDB" id="1303217at2759"/>
<dbReference type="InterPro" id="IPR004993">
    <property type="entry name" value="GH3"/>
</dbReference>
<dbReference type="InterPro" id="IPR055378">
    <property type="entry name" value="GH3_C"/>
</dbReference>